<dbReference type="Gene3D" id="3.30.710.10">
    <property type="entry name" value="Potassium Channel Kv1.1, Chain A"/>
    <property type="match status" value="1"/>
</dbReference>
<dbReference type="Pfam" id="PF00651">
    <property type="entry name" value="BTB"/>
    <property type="match status" value="1"/>
</dbReference>
<dbReference type="SMART" id="SM00225">
    <property type="entry name" value="BTB"/>
    <property type="match status" value="1"/>
</dbReference>
<proteinExistence type="predicted"/>
<name>A0AAD6ISX7_DREDA</name>
<comment type="caution">
    <text evidence="2">The sequence shown here is derived from an EMBL/GenBank/DDBJ whole genome shotgun (WGS) entry which is preliminary data.</text>
</comment>
<dbReference type="InterPro" id="IPR011333">
    <property type="entry name" value="SKP1/BTB/POZ_sf"/>
</dbReference>
<evidence type="ECO:0000313" key="2">
    <source>
        <dbReference type="EMBL" id="KAJ6258065.1"/>
    </source>
</evidence>
<evidence type="ECO:0000313" key="3">
    <source>
        <dbReference type="Proteomes" id="UP001221413"/>
    </source>
</evidence>
<feature type="domain" description="BTB" evidence="1">
    <location>
        <begin position="14"/>
        <end position="84"/>
    </location>
</feature>
<keyword evidence="3" id="KW-1185">Reference proteome</keyword>
<protein>
    <recommendedName>
        <fullName evidence="1">BTB domain-containing protein</fullName>
    </recommendedName>
</protein>
<dbReference type="Proteomes" id="UP001221413">
    <property type="component" value="Unassembled WGS sequence"/>
</dbReference>
<dbReference type="EMBL" id="JAQGDS010000009">
    <property type="protein sequence ID" value="KAJ6258065.1"/>
    <property type="molecule type" value="Genomic_DNA"/>
</dbReference>
<dbReference type="PROSITE" id="PS50097">
    <property type="entry name" value="BTB"/>
    <property type="match status" value="1"/>
</dbReference>
<dbReference type="InterPro" id="IPR000210">
    <property type="entry name" value="BTB/POZ_dom"/>
</dbReference>
<reference evidence="2" key="1">
    <citation type="submission" date="2023-01" db="EMBL/GenBank/DDBJ databases">
        <title>The chitinases involved in constricting ring structure development in the nematode-trapping fungus Drechslerella dactyloides.</title>
        <authorList>
            <person name="Wang R."/>
            <person name="Zhang L."/>
            <person name="Tang P."/>
            <person name="Li S."/>
            <person name="Liang L."/>
        </authorList>
    </citation>
    <scope>NUCLEOTIDE SEQUENCE</scope>
    <source>
        <strain evidence="2">YMF1.00031</strain>
    </source>
</reference>
<dbReference type="CDD" id="cd18186">
    <property type="entry name" value="BTB_POZ_ZBTB_KLHL-like"/>
    <property type="match status" value="1"/>
</dbReference>
<dbReference type="PANTHER" id="PTHR47843">
    <property type="entry name" value="BTB DOMAIN-CONTAINING PROTEIN-RELATED"/>
    <property type="match status" value="1"/>
</dbReference>
<sequence>MSFDSAPLYTFQATDLIIEVGDEGDRFDAHKHILAAQSEYFRKACRPNTFKESFKDLVKLPGVKPGTMIKILEWIYRSDVSISFPTSADEAGAVLDILAAADYLQIDGLGRDYGFKFERALGNMLVGSQPIDYALQIMNEIYRGGGTINQDELRALVIRVKEVDSAFGGYYSGRLRMLPEACEKIKEPNGEFFRELAIAVGTVLSQSRGK</sequence>
<organism evidence="2 3">
    <name type="scientific">Drechslerella dactyloides</name>
    <name type="common">Nematode-trapping fungus</name>
    <name type="synonym">Arthrobotrys dactyloides</name>
    <dbReference type="NCBI Taxonomy" id="74499"/>
    <lineage>
        <taxon>Eukaryota</taxon>
        <taxon>Fungi</taxon>
        <taxon>Dikarya</taxon>
        <taxon>Ascomycota</taxon>
        <taxon>Pezizomycotina</taxon>
        <taxon>Orbiliomycetes</taxon>
        <taxon>Orbiliales</taxon>
        <taxon>Orbiliaceae</taxon>
        <taxon>Drechslerella</taxon>
    </lineage>
</organism>
<evidence type="ECO:0000259" key="1">
    <source>
        <dbReference type="PROSITE" id="PS50097"/>
    </source>
</evidence>
<dbReference type="SUPFAM" id="SSF54695">
    <property type="entry name" value="POZ domain"/>
    <property type="match status" value="1"/>
</dbReference>
<accession>A0AAD6ISX7</accession>
<dbReference type="AlphaFoldDB" id="A0AAD6ISX7"/>
<gene>
    <name evidence="2" type="ORF">Dda_6978</name>
</gene>